<accession>A0AAD1D730</accession>
<dbReference type="InterPro" id="IPR006175">
    <property type="entry name" value="YjgF/YER057c/UK114"/>
</dbReference>
<dbReference type="EMBL" id="RBWX01000007">
    <property type="protein sequence ID" value="RKS91055.1"/>
    <property type="molecule type" value="Genomic_DNA"/>
</dbReference>
<dbReference type="EMBL" id="AP018711">
    <property type="protein sequence ID" value="BBE33976.1"/>
    <property type="molecule type" value="Genomic_DNA"/>
</dbReference>
<dbReference type="InterPro" id="IPR035959">
    <property type="entry name" value="RutC-like_sf"/>
</dbReference>
<name>A0AAD1D730_SPHMI</name>
<dbReference type="Proteomes" id="UP000276029">
    <property type="component" value="Unassembled WGS sequence"/>
</dbReference>
<organism evidence="1 3">
    <name type="scientific">Sphingosinicella microcystinivorans</name>
    <dbReference type="NCBI Taxonomy" id="335406"/>
    <lineage>
        <taxon>Bacteria</taxon>
        <taxon>Pseudomonadati</taxon>
        <taxon>Pseudomonadota</taxon>
        <taxon>Alphaproteobacteria</taxon>
        <taxon>Sphingomonadales</taxon>
        <taxon>Sphingosinicellaceae</taxon>
        <taxon>Sphingosinicella</taxon>
    </lineage>
</organism>
<dbReference type="KEGG" id="smic:SmB9_16340"/>
<dbReference type="Gene3D" id="3.30.1330.40">
    <property type="entry name" value="RutC-like"/>
    <property type="match status" value="1"/>
</dbReference>
<evidence type="ECO:0000313" key="1">
    <source>
        <dbReference type="EMBL" id="BBE33976.1"/>
    </source>
</evidence>
<gene>
    <name evidence="2" type="ORF">DFR51_0603</name>
    <name evidence="1" type="ORF">SmB9_16340</name>
</gene>
<reference evidence="2 4" key="2">
    <citation type="submission" date="2018-10" db="EMBL/GenBank/DDBJ databases">
        <title>Genomic Encyclopedia of Type Strains, Phase IV (KMG-IV): sequencing the most valuable type-strain genomes for metagenomic binning, comparative biology and taxonomic classification.</title>
        <authorList>
            <person name="Goeker M."/>
        </authorList>
    </citation>
    <scope>NUCLEOTIDE SEQUENCE [LARGE SCALE GENOMIC DNA]</scope>
    <source>
        <strain evidence="2 4">DSM 19791</strain>
    </source>
</reference>
<evidence type="ECO:0000313" key="2">
    <source>
        <dbReference type="EMBL" id="RKS91055.1"/>
    </source>
</evidence>
<dbReference type="SUPFAM" id="SSF55298">
    <property type="entry name" value="YjgF-like"/>
    <property type="match status" value="1"/>
</dbReference>
<evidence type="ECO:0000313" key="4">
    <source>
        <dbReference type="Proteomes" id="UP000276029"/>
    </source>
</evidence>
<proteinExistence type="predicted"/>
<sequence length="137" mass="15271">MTIYKPTAVPRTRYTSGSEYERQYNYSRAVLVGNHLMISGTTGYDYATSTLVGTAEAQTKQLIKNVENVLAQAGGTLADIVRVRMYLAYAEDYDVIMEVYARAFEGICPACTTVEAKLFDADIRIEMDMDAIIDVRS</sequence>
<reference evidence="1 3" key="1">
    <citation type="submission" date="2018-06" db="EMBL/GenBank/DDBJ databases">
        <title>Complete Genome Sequence of the Microcystin-Degrading Bacterium Sphingosinicella microcystinivorans Strain B-9.</title>
        <authorList>
            <person name="Jin H."/>
            <person name="Nishizawa T."/>
            <person name="Guo Y."/>
            <person name="Nishizawa A."/>
            <person name="Park H."/>
            <person name="Kato H."/>
            <person name="Tsuji K."/>
            <person name="Harada K."/>
        </authorList>
    </citation>
    <scope>NUCLEOTIDE SEQUENCE [LARGE SCALE GENOMIC DNA]</scope>
    <source>
        <strain evidence="1 3">B9</strain>
    </source>
</reference>
<dbReference type="Pfam" id="PF01042">
    <property type="entry name" value="Ribonuc_L-PSP"/>
    <property type="match status" value="1"/>
</dbReference>
<evidence type="ECO:0000313" key="3">
    <source>
        <dbReference type="Proteomes" id="UP000275727"/>
    </source>
</evidence>
<keyword evidence="4" id="KW-1185">Reference proteome</keyword>
<protein>
    <submittedName>
        <fullName evidence="2">Enamine deaminase RidA (YjgF/YER057c/UK114 family)</fullName>
    </submittedName>
</protein>
<dbReference type="RefSeq" id="WP_121047547.1">
    <property type="nucleotide sequence ID" value="NZ_AP018711.1"/>
</dbReference>
<dbReference type="AlphaFoldDB" id="A0AAD1D730"/>
<dbReference type="PANTHER" id="PTHR43857">
    <property type="entry name" value="BLR7761 PROTEIN"/>
    <property type="match status" value="1"/>
</dbReference>
<dbReference type="Proteomes" id="UP000275727">
    <property type="component" value="Chromosome"/>
</dbReference>
<dbReference type="PANTHER" id="PTHR43857:SF1">
    <property type="entry name" value="YJGH FAMILY PROTEIN"/>
    <property type="match status" value="1"/>
</dbReference>